<protein>
    <submittedName>
        <fullName evidence="2">Uncharacterized protein</fullName>
    </submittedName>
</protein>
<comment type="caution">
    <text evidence="2">The sequence shown here is derived from an EMBL/GenBank/DDBJ whole genome shotgun (WGS) entry which is preliminary data.</text>
</comment>
<dbReference type="EMBL" id="BGZK01002950">
    <property type="protein sequence ID" value="GBP97528.1"/>
    <property type="molecule type" value="Genomic_DNA"/>
</dbReference>
<evidence type="ECO:0000256" key="1">
    <source>
        <dbReference type="SAM" id="MobiDB-lite"/>
    </source>
</evidence>
<proteinExistence type="predicted"/>
<sequence length="110" mass="12476">MVRQLRQLETIESASLCRQNGVKMSSATARPRPTAQVQDALQIESKMMYLLSQHQAVLERICARYIREQRRAPPQTAPLLKNDGTSSIKSKSLSSRDKIYLFEVDNITAL</sequence>
<evidence type="ECO:0000313" key="2">
    <source>
        <dbReference type="EMBL" id="GBP97528.1"/>
    </source>
</evidence>
<gene>
    <name evidence="2" type="ORF">EVAR_102186_1</name>
</gene>
<reference evidence="2 3" key="1">
    <citation type="journal article" date="2019" name="Commun. Biol.">
        <title>The bagworm genome reveals a unique fibroin gene that provides high tensile strength.</title>
        <authorList>
            <person name="Kono N."/>
            <person name="Nakamura H."/>
            <person name="Ohtoshi R."/>
            <person name="Tomita M."/>
            <person name="Numata K."/>
            <person name="Arakawa K."/>
        </authorList>
    </citation>
    <scope>NUCLEOTIDE SEQUENCE [LARGE SCALE GENOMIC DNA]</scope>
</reference>
<name>A0A4C2ABN5_EUMVA</name>
<organism evidence="2 3">
    <name type="scientific">Eumeta variegata</name>
    <name type="common">Bagworm moth</name>
    <name type="synonym">Eumeta japonica</name>
    <dbReference type="NCBI Taxonomy" id="151549"/>
    <lineage>
        <taxon>Eukaryota</taxon>
        <taxon>Metazoa</taxon>
        <taxon>Ecdysozoa</taxon>
        <taxon>Arthropoda</taxon>
        <taxon>Hexapoda</taxon>
        <taxon>Insecta</taxon>
        <taxon>Pterygota</taxon>
        <taxon>Neoptera</taxon>
        <taxon>Endopterygota</taxon>
        <taxon>Lepidoptera</taxon>
        <taxon>Glossata</taxon>
        <taxon>Ditrysia</taxon>
        <taxon>Tineoidea</taxon>
        <taxon>Psychidae</taxon>
        <taxon>Oiketicinae</taxon>
        <taxon>Eumeta</taxon>
    </lineage>
</organism>
<dbReference type="Proteomes" id="UP000299102">
    <property type="component" value="Unassembled WGS sequence"/>
</dbReference>
<feature type="region of interest" description="Disordered" evidence="1">
    <location>
        <begin position="72"/>
        <end position="92"/>
    </location>
</feature>
<dbReference type="AlphaFoldDB" id="A0A4C2ABN5"/>
<evidence type="ECO:0000313" key="3">
    <source>
        <dbReference type="Proteomes" id="UP000299102"/>
    </source>
</evidence>
<keyword evidence="3" id="KW-1185">Reference proteome</keyword>
<accession>A0A4C2ABN5</accession>